<name>A0A3S8U4V4_9RHOB</name>
<keyword evidence="3" id="KW-1185">Reference proteome</keyword>
<dbReference type="Pfam" id="PF08975">
    <property type="entry name" value="2H-phosphodiest"/>
    <property type="match status" value="1"/>
</dbReference>
<sequence>MTLDRAEALAKLTGSGAAGPRPAAVGQKFDPSGAVLPFPGNTFLCHIPPEGEAHAALREASLALQAGPWAGAFSFLPPSSFHMTVFEGVVDAGRMDARWPQGVANDLALDAVTDRFLDAVIPLPMPAAHRIRPVAIFGGYSLAVTGATPEDEASLRESRQLLSDATGIRRPDFASYGFHVTLAYPLRWLTEAEAEAVIDLSERVFDRLQARAPEIALGRIEFCTFDDMHLFRPLRQLGTP</sequence>
<dbReference type="Proteomes" id="UP000282002">
    <property type="component" value="Chromosome"/>
</dbReference>
<dbReference type="OrthoDB" id="151828at2"/>
<dbReference type="EMBL" id="CP034328">
    <property type="protein sequence ID" value="AZL58569.1"/>
    <property type="molecule type" value="Genomic_DNA"/>
</dbReference>
<evidence type="ECO:0000313" key="2">
    <source>
        <dbReference type="EMBL" id="AZL58569.1"/>
    </source>
</evidence>
<dbReference type="KEGG" id="taw:EI545_06800"/>
<protein>
    <submittedName>
        <fullName evidence="2">DUF1868 domain-containing protein</fullName>
    </submittedName>
</protein>
<dbReference type="SUPFAM" id="SSF55144">
    <property type="entry name" value="LigT-like"/>
    <property type="match status" value="1"/>
</dbReference>
<organism evidence="2 3">
    <name type="scientific">Tabrizicola piscis</name>
    <dbReference type="NCBI Taxonomy" id="2494374"/>
    <lineage>
        <taxon>Bacteria</taxon>
        <taxon>Pseudomonadati</taxon>
        <taxon>Pseudomonadota</taxon>
        <taxon>Alphaproteobacteria</taxon>
        <taxon>Rhodobacterales</taxon>
        <taxon>Paracoccaceae</taxon>
        <taxon>Tabrizicola</taxon>
    </lineage>
</organism>
<gene>
    <name evidence="2" type="ORF">EI545_06800</name>
</gene>
<proteinExistence type="predicted"/>
<evidence type="ECO:0000313" key="3">
    <source>
        <dbReference type="Proteomes" id="UP000282002"/>
    </source>
</evidence>
<reference evidence="2 3" key="1">
    <citation type="submission" date="2018-12" db="EMBL/GenBank/DDBJ databases">
        <title>Complete genome sequencing of Tabrizicola sp. K13M18.</title>
        <authorList>
            <person name="Bae J.-W."/>
        </authorList>
    </citation>
    <scope>NUCLEOTIDE SEQUENCE [LARGE SCALE GENOMIC DNA]</scope>
    <source>
        <strain evidence="2 3">K13M18</strain>
    </source>
</reference>
<dbReference type="Gene3D" id="3.90.1140.10">
    <property type="entry name" value="Cyclic phosphodiesterase"/>
    <property type="match status" value="1"/>
</dbReference>
<dbReference type="InterPro" id="IPR015069">
    <property type="entry name" value="2H-PEstase_DUF1868"/>
</dbReference>
<dbReference type="InterPro" id="IPR009097">
    <property type="entry name" value="Cyclic_Pdiesterase"/>
</dbReference>
<accession>A0A3S8U4V4</accession>
<feature type="domain" description="DUF1868" evidence="1">
    <location>
        <begin position="28"/>
        <end position="118"/>
    </location>
</feature>
<dbReference type="RefSeq" id="WP_125324770.1">
    <property type="nucleotide sequence ID" value="NZ_CP034328.1"/>
</dbReference>
<evidence type="ECO:0000259" key="1">
    <source>
        <dbReference type="Pfam" id="PF08975"/>
    </source>
</evidence>
<dbReference type="AlphaFoldDB" id="A0A3S8U4V4"/>